<proteinExistence type="inferred from homology"/>
<organism evidence="8 9">
    <name type="scientific">Leishmania donovani</name>
    <dbReference type="NCBI Taxonomy" id="5661"/>
    <lineage>
        <taxon>Eukaryota</taxon>
        <taxon>Discoba</taxon>
        <taxon>Euglenozoa</taxon>
        <taxon>Kinetoplastea</taxon>
        <taxon>Metakinetoplastina</taxon>
        <taxon>Trypanosomatida</taxon>
        <taxon>Trypanosomatidae</taxon>
        <taxon>Leishmaniinae</taxon>
        <taxon>Leishmania</taxon>
    </lineage>
</organism>
<evidence type="ECO:0000256" key="5">
    <source>
        <dbReference type="ARBA" id="ARBA00022695"/>
    </source>
</evidence>
<evidence type="ECO:0000313" key="9">
    <source>
        <dbReference type="Proteomes" id="UP000318821"/>
    </source>
</evidence>
<feature type="compositionally biased region" description="Polar residues" evidence="7">
    <location>
        <begin position="175"/>
        <end position="193"/>
    </location>
</feature>
<dbReference type="VEuPathDB" id="TriTrypDB:LdBPK_332640.1"/>
<dbReference type="PANTHER" id="PTHR11952">
    <property type="entry name" value="UDP- GLUCOSE PYROPHOSPHORYLASE"/>
    <property type="match status" value="1"/>
</dbReference>
<feature type="region of interest" description="Disordered" evidence="7">
    <location>
        <begin position="350"/>
        <end position="388"/>
    </location>
</feature>
<feature type="region of interest" description="Disordered" evidence="7">
    <location>
        <begin position="268"/>
        <end position="302"/>
    </location>
</feature>
<dbReference type="PANTHER" id="PTHR11952:SF2">
    <property type="entry name" value="LD24639P"/>
    <property type="match status" value="1"/>
</dbReference>
<dbReference type="Gene3D" id="3.90.550.10">
    <property type="entry name" value="Spore Coat Polysaccharide Biosynthesis Protein SpsA, Chain A"/>
    <property type="match status" value="2"/>
</dbReference>
<dbReference type="EMBL" id="RHLD01000006">
    <property type="protein sequence ID" value="TPP55435.1"/>
    <property type="molecule type" value="Genomic_DNA"/>
</dbReference>
<sequence length="1175" mass="128291">MLRRRCFNPIHAFTEHSISPAKRATNEKEFEVMITNPGPLRVAYSPDYLDWLYRAYRSKLKYTDERKKAEEAGEARRAAAQAKLDALAKQQGMLDLFERQPQFPAIHIDKAARCHVVELFKEMVLDRAWKPEEVWDKALLYRAILAERQASYPASYRYILDTAQGVNLAPRESGISDTGSNGSSVDARSSNESAGGIVGQSTLVIPREDDYMYFVYLVRRYYIDNAVEGHVVLRCHRQPNASELLFSHPPPKDEQEVLRSLYRPGTATATQGKDASVKAQDGAAAAPQQRPSGVATIARPRPPSSYPPIEALWRCEENEALLRVLVFGELNLLVSENPFVRFPKAQAYLTRPSSSTPAPGAAGSSVEGADGYGGPHQQRRGGGHRGIGSEGGISLSSVIAEKRGHLLAPLSRNVAMMIDSRANDVRRLQQRYEREDTASFQKMLRGSAQVEENPGLYSAYSDWSYFNPRAVRAEERDALSRQTVAALKTYDEASRDIYRVGFEEAEARSAFRPVEGKNNAPSYVPTLPHFVALVKKDPHVSFLSHVALPEEYNTASHAAAGVSEKHQLEKLVVQLARALYRMALEFHKERLRRVNRQKVQVAASLLDRFMTERWRVHCVAHPSSEGVRDMARRFSAYVPFEGRILDESGFPTDARMEDYERWMAAPSAALLTVLAGSGQEHLVDDYDALSPSEQTTLATQILSYTNAQWKHMNVILRDSLRHLNSSNAAAGTGGGNAAKAASQITPPPADTIINVPALLAKRPSELAAIRAAGMRVVANGEGAVLLMAGGSGTLGAGRGTMPLLVTTSDQNDTVTRQFFHEHNFFGLLPDQVFFSRQCSLPCYDEASGRVLMEARGSICLAPGGNAGVYESLAKASATTSGSQSVLAQIEARGVRYVQIVSVDNILARVGDPYFFGVAASCQAEVVLKTVPKVSAAEKVGVVAQVDGEWAVVEYTEIGDRRSAEKDPATGELAFNCGNIASHCCSLDFLAFAATYMETSTFYHAARKTIPTINGPAPAIKLEAFIFDVFRYAKDVPSRAERAKKAPLPDALQILQVDRSMEFAPIKNADGAAADTPMTAAQLLLDLHTKWVAEAIEAAPGTCAAASISTPGMYTTQERATALQRLRDGQCCWEISPLVSYEGEGLAAYVGQLIHRSATGIGVLGLEETTAGTASI</sequence>
<reference evidence="9" key="1">
    <citation type="submission" date="2019-02" db="EMBL/GenBank/DDBJ databases">
        <title>FDA dAtabase for Regulatory Grade micrObial Sequences (FDA-ARGOS): Supporting development and validation of Infectious Disease Dx tests.</title>
        <authorList>
            <person name="Duncan R."/>
            <person name="Fisher C."/>
            <person name="Tallon L."/>
            <person name="Sadzewicz L."/>
            <person name="Sengamalay N."/>
            <person name="Ott S."/>
            <person name="Godinez A."/>
            <person name="Nagaraj S."/>
            <person name="Vavikolanu K."/>
            <person name="Vyas G."/>
            <person name="Nadendla S."/>
            <person name="Aluvathingal J."/>
            <person name="Sichtig H."/>
        </authorList>
    </citation>
    <scope>NUCLEOTIDE SEQUENCE [LARGE SCALE GENOMIC DNA]</scope>
    <source>
        <strain evidence="9">FDAARGOS_360</strain>
    </source>
</reference>
<keyword evidence="4 8" id="KW-0808">Transferase</keyword>
<evidence type="ECO:0000256" key="1">
    <source>
        <dbReference type="ARBA" id="ARBA00005208"/>
    </source>
</evidence>
<dbReference type="Proteomes" id="UP000318821">
    <property type="component" value="Unassembled WGS sequence"/>
</dbReference>
<dbReference type="InterPro" id="IPR002618">
    <property type="entry name" value="UDPGP_fam"/>
</dbReference>
<evidence type="ECO:0000256" key="7">
    <source>
        <dbReference type="SAM" id="MobiDB-lite"/>
    </source>
</evidence>
<dbReference type="InterPro" id="IPR039741">
    <property type="entry name" value="UDP-sugar_pyrophosphorylase"/>
</dbReference>
<evidence type="ECO:0000256" key="6">
    <source>
        <dbReference type="ARBA" id="ARBA00048493"/>
    </source>
</evidence>
<feature type="region of interest" description="Disordered" evidence="7">
    <location>
        <begin position="171"/>
        <end position="193"/>
    </location>
</feature>
<comment type="catalytic activity">
    <reaction evidence="6">
        <text>N-acetyl-alpha-D-glucosamine 1-phosphate + UTP + H(+) = UDP-N-acetyl-alpha-D-glucosamine + diphosphate</text>
        <dbReference type="Rhea" id="RHEA:13509"/>
        <dbReference type="ChEBI" id="CHEBI:15378"/>
        <dbReference type="ChEBI" id="CHEBI:33019"/>
        <dbReference type="ChEBI" id="CHEBI:46398"/>
        <dbReference type="ChEBI" id="CHEBI:57705"/>
        <dbReference type="ChEBI" id="CHEBI:57776"/>
        <dbReference type="EC" id="2.7.7.23"/>
    </reaction>
</comment>
<gene>
    <name evidence="8" type="ORF">CGC20_10145</name>
</gene>
<dbReference type="VEuPathDB" id="TriTrypDB:LdBPK_332650.1"/>
<evidence type="ECO:0000256" key="3">
    <source>
        <dbReference type="ARBA" id="ARBA00012457"/>
    </source>
</evidence>
<evidence type="ECO:0000256" key="4">
    <source>
        <dbReference type="ARBA" id="ARBA00022679"/>
    </source>
</evidence>
<keyword evidence="5 8" id="KW-0548">Nucleotidyltransferase</keyword>
<comment type="similarity">
    <text evidence="2">Belongs to the UDPGP type 1 family.</text>
</comment>
<comment type="caution">
    <text evidence="8">The sequence shown here is derived from an EMBL/GenBank/DDBJ whole genome shotgun (WGS) entry which is preliminary data.</text>
</comment>
<dbReference type="SUPFAM" id="SSF53448">
    <property type="entry name" value="Nucleotide-diphospho-sugar transferases"/>
    <property type="match status" value="1"/>
</dbReference>
<dbReference type="AlphaFoldDB" id="A0A504Y5D5"/>
<dbReference type="GO" id="GO:0003977">
    <property type="term" value="F:UDP-N-acetylglucosamine diphosphorylase activity"/>
    <property type="evidence" value="ECO:0007669"/>
    <property type="project" value="UniProtKB-EC"/>
</dbReference>
<dbReference type="Pfam" id="PF01704">
    <property type="entry name" value="UDPGP"/>
    <property type="match status" value="1"/>
</dbReference>
<evidence type="ECO:0000256" key="2">
    <source>
        <dbReference type="ARBA" id="ARBA00010401"/>
    </source>
</evidence>
<dbReference type="GO" id="GO:0006048">
    <property type="term" value="P:UDP-N-acetylglucosamine biosynthetic process"/>
    <property type="evidence" value="ECO:0007669"/>
    <property type="project" value="TreeGrafter"/>
</dbReference>
<comment type="pathway">
    <text evidence="1">Nucleotide-sugar biosynthesis; UDP-N-acetyl-alpha-D-glucosamine biosynthesis; UDP-N-acetyl-alpha-D-glucosamine from N-acetyl-alpha-D-glucosamine 1-phosphate: step 1/1.</text>
</comment>
<dbReference type="InterPro" id="IPR029044">
    <property type="entry name" value="Nucleotide-diphossugar_trans"/>
</dbReference>
<feature type="compositionally biased region" description="Low complexity" evidence="7">
    <location>
        <begin position="352"/>
        <end position="365"/>
    </location>
</feature>
<dbReference type="VEuPathDB" id="TriTrypDB:LdCL_330033600"/>
<dbReference type="EC" id="2.7.7.23" evidence="3"/>
<dbReference type="VEuPathDB" id="TriTrypDB:LDHU3_33.3770"/>
<evidence type="ECO:0000313" key="8">
    <source>
        <dbReference type="EMBL" id="TPP55435.1"/>
    </source>
</evidence>
<dbReference type="VEuPathDB" id="TriTrypDB:LdCL_330033500"/>
<dbReference type="VEuPathDB" id="TriTrypDB:LDHU3_33.3760"/>
<protein>
    <recommendedName>
        <fullName evidence="3">UDP-N-acetylglucosamine diphosphorylase</fullName>
        <ecNumber evidence="3">2.7.7.23</ecNumber>
    </recommendedName>
</protein>
<name>A0A504Y5D5_LEIDO</name>
<accession>A0A504Y5D5</accession>